<dbReference type="GO" id="GO:0003677">
    <property type="term" value="F:DNA binding"/>
    <property type="evidence" value="ECO:0007669"/>
    <property type="project" value="InterPro"/>
</dbReference>
<dbReference type="KEGG" id="hat:RC74_01960"/>
<dbReference type="Proteomes" id="UP000070371">
    <property type="component" value="Chromosome"/>
</dbReference>
<evidence type="ECO:0000313" key="2">
    <source>
        <dbReference type="EMBL" id="AML50195.1"/>
    </source>
</evidence>
<dbReference type="Pfam" id="PF04851">
    <property type="entry name" value="ResIII"/>
    <property type="match status" value="1"/>
</dbReference>
<dbReference type="PROSITE" id="PS51192">
    <property type="entry name" value="HELICASE_ATP_BIND_1"/>
    <property type="match status" value="1"/>
</dbReference>
<sequence>MISLPKWLLARPRKLSMTSDPLLEPVEAAASSHSVGTNIDNPVIDIYRPHIQSGDCLIATGYHDFLSSLSILLRELPQLRATNPAEQVRIRIAFGIDTGNTSRIGRTVPVSEEMRLYWLARSGLRVEDHSDLMAVLAREAIASGKIQIRVFDPALAKELYGISGDRRMHAKIVSSPLGAVAGSANFSRSGLYRNIEYADGLSSGSHELEGERQKAAEQIWEASVDWTKEALEILDKLIRPVSAELAVARTIVEQKGFAPWLSGDRTEITGHSLYDYQQELTYEASAITYEHGIAFVEAPTGSGKTEIGCHLGEVLSDTFRDVVPPSPVHNVSRKNAAVIAPPRVVPSWEKSKTNAVTVIANSSLTKKSLRGVGSDEQDGLRLDQFGVLIIDESHTVTPGFEQASQRAAAIELAPPSWNVCLSATLLGNRDVDWLSHMQEKRASIFMTPVYIQRMGELFEREAQRSVEDFALVDQLTAIEGPETALSQSARRELSDMMAPFLTRRQRHCVGEGNVPGRQTYPVLRSHGRPKNLAATAAQIERLEEVATLCRELAPGSTITAVERSRFGNISTRRNTQDQLYIRNLLNILRANSAQAAWEMERGVIGKWLRDFEARNSIKKKKSDPGQLELFDDLSLDDASTPKCDSLTKMLGSKQLKDLDRKRYRACADIQKRKDRVVFLAERTDTLEIFAQEMTKSGHHTNYVVGNRPKGEVNALSDLYCENAGAFERIANGRSVESYFRSGGRRAPKGPASVFMTYKMAEGINLQSGDTLVLLGLTSNLKELIQGLGRIDRIDSQFDEVNYHLIDFPVGHFASDEKIAQRISNYRALSGEELTEVLDQLEAEDTEAILESVISYLRAPRVLRSNNYHDLLSRLSRQIRPAPLADVAKAKIEGTWGAELALISGREAFTMLHLKGADSHGSFLPPRLLMIQQSVSEGAVLVRDQIVCAQQLEVAYERTLSLGLENETPTQAQITVALASLASHVDELTEWDLRPSRLESLLKALAAFLTRHNPKLIVKADLGSVDQELFGHLSLQGLEMIGESWGRLIDPFWEQVKQEVRTSFAYEGLPQGYIALEQVLQKLETDYLNRDLILEKMLKVLEEAEQISARHEAEIASRIAVAFFSAGAGEH</sequence>
<evidence type="ECO:0000259" key="1">
    <source>
        <dbReference type="PROSITE" id="PS51192"/>
    </source>
</evidence>
<dbReference type="GO" id="GO:0005524">
    <property type="term" value="F:ATP binding"/>
    <property type="evidence" value="ECO:0007669"/>
    <property type="project" value="InterPro"/>
</dbReference>
<feature type="domain" description="Helicase ATP-binding" evidence="1">
    <location>
        <begin position="285"/>
        <end position="443"/>
    </location>
</feature>
<dbReference type="GO" id="GO:0016787">
    <property type="term" value="F:hydrolase activity"/>
    <property type="evidence" value="ECO:0007669"/>
    <property type="project" value="InterPro"/>
</dbReference>
<dbReference type="OrthoDB" id="9814088at2"/>
<dbReference type="InterPro" id="IPR006935">
    <property type="entry name" value="Helicase/UvrB_N"/>
</dbReference>
<dbReference type="CDD" id="cd09117">
    <property type="entry name" value="PLDc_Bfil_DEXD_like"/>
    <property type="match status" value="1"/>
</dbReference>
<name>A0A126UWU7_9RHOB</name>
<accession>A0A126UWU7</accession>
<protein>
    <recommendedName>
        <fullName evidence="1">Helicase ATP-binding domain-containing protein</fullName>
    </recommendedName>
</protein>
<gene>
    <name evidence="2" type="ORF">RC74_01960</name>
</gene>
<proteinExistence type="predicted"/>
<dbReference type="InterPro" id="IPR014001">
    <property type="entry name" value="Helicase_ATP-bd"/>
</dbReference>
<keyword evidence="3" id="KW-1185">Reference proteome</keyword>
<reference evidence="2 3" key="1">
    <citation type="submission" date="2016-02" db="EMBL/GenBank/DDBJ databases">
        <title>Complete genome sequence of Halocynthiibacter arcticus PAMC 20958t from arctic marine sediment.</title>
        <authorList>
            <person name="Lee Y.M."/>
            <person name="Baek K."/>
            <person name="Lee H.K."/>
            <person name="Shin S.C."/>
        </authorList>
    </citation>
    <scope>NUCLEOTIDE SEQUENCE [LARGE SCALE GENOMIC DNA]</scope>
    <source>
        <strain evidence="2">PAMC 20958</strain>
    </source>
</reference>
<dbReference type="Gene3D" id="3.40.50.300">
    <property type="entry name" value="P-loop containing nucleotide triphosphate hydrolases"/>
    <property type="match status" value="2"/>
</dbReference>
<evidence type="ECO:0000313" key="3">
    <source>
        <dbReference type="Proteomes" id="UP000070371"/>
    </source>
</evidence>
<organism evidence="2 3">
    <name type="scientific">Falsihalocynthiibacter arcticus</name>
    <dbReference type="NCBI Taxonomy" id="1579316"/>
    <lineage>
        <taxon>Bacteria</taxon>
        <taxon>Pseudomonadati</taxon>
        <taxon>Pseudomonadota</taxon>
        <taxon>Alphaproteobacteria</taxon>
        <taxon>Rhodobacterales</taxon>
        <taxon>Roseobacteraceae</taxon>
        <taxon>Falsihalocynthiibacter</taxon>
    </lineage>
</organism>
<dbReference type="AlphaFoldDB" id="A0A126UWU7"/>
<dbReference type="InterPro" id="IPR027417">
    <property type="entry name" value="P-loop_NTPase"/>
</dbReference>
<dbReference type="SUPFAM" id="SSF52540">
    <property type="entry name" value="P-loop containing nucleoside triphosphate hydrolases"/>
    <property type="match status" value="1"/>
</dbReference>
<dbReference type="EMBL" id="CP014327">
    <property type="protein sequence ID" value="AML50195.1"/>
    <property type="molecule type" value="Genomic_DNA"/>
</dbReference>
<dbReference type="STRING" id="1579316.RC74_01960"/>